<dbReference type="InterPro" id="IPR023459">
    <property type="entry name" value="Tscrpt_elong_fac_GreA/B_fam"/>
</dbReference>
<proteinExistence type="predicted"/>
<dbReference type="AlphaFoldDB" id="A0A0F9LBV3"/>
<dbReference type="InterPro" id="IPR036953">
    <property type="entry name" value="GreA/GreB_C_sf"/>
</dbReference>
<accession>A0A0F9LBV3</accession>
<dbReference type="GO" id="GO:0032784">
    <property type="term" value="P:regulation of DNA-templated transcription elongation"/>
    <property type="evidence" value="ECO:0007669"/>
    <property type="project" value="InterPro"/>
</dbReference>
<sequence>MNKTHVIEHLRFALEAQLTTAKVAAKTAHDTATHEENIAENKYDTLGLEAAYLAQGQAQRVNDCYKSIELFEPAFNEKPTDKIAIGSLVCLEDDKAAQKWFYLGPAAGGLTVNVKQHAIAVVTPGAPMGKQLLNKQIDDEITLTIAGKAHEYVVVEIL</sequence>
<dbReference type="GO" id="GO:0070063">
    <property type="term" value="F:RNA polymerase binding"/>
    <property type="evidence" value="ECO:0007669"/>
    <property type="project" value="InterPro"/>
</dbReference>
<comment type="caution">
    <text evidence="2">The sequence shown here is derived from an EMBL/GenBank/DDBJ whole genome shotgun (WGS) entry which is preliminary data.</text>
</comment>
<name>A0A0F9LBV3_9ZZZZ</name>
<dbReference type="Pfam" id="PF01272">
    <property type="entry name" value="GreA_GreB"/>
    <property type="match status" value="1"/>
</dbReference>
<dbReference type="SUPFAM" id="SSF54534">
    <property type="entry name" value="FKBP-like"/>
    <property type="match status" value="1"/>
</dbReference>
<feature type="domain" description="Transcription elongation factor GreA/GreB C-terminal" evidence="1">
    <location>
        <begin position="79"/>
        <end position="157"/>
    </location>
</feature>
<reference evidence="2" key="1">
    <citation type="journal article" date="2015" name="Nature">
        <title>Complex archaea that bridge the gap between prokaryotes and eukaryotes.</title>
        <authorList>
            <person name="Spang A."/>
            <person name="Saw J.H."/>
            <person name="Jorgensen S.L."/>
            <person name="Zaremba-Niedzwiedzka K."/>
            <person name="Martijn J."/>
            <person name="Lind A.E."/>
            <person name="van Eijk R."/>
            <person name="Schleper C."/>
            <person name="Guy L."/>
            <person name="Ettema T.J."/>
        </authorList>
    </citation>
    <scope>NUCLEOTIDE SEQUENCE</scope>
</reference>
<protein>
    <recommendedName>
        <fullName evidence="1">Transcription elongation factor GreA/GreB C-terminal domain-containing protein</fullName>
    </recommendedName>
</protein>
<dbReference type="EMBL" id="LAZR01006612">
    <property type="protein sequence ID" value="KKM90888.1"/>
    <property type="molecule type" value="Genomic_DNA"/>
</dbReference>
<evidence type="ECO:0000313" key="2">
    <source>
        <dbReference type="EMBL" id="KKM90888.1"/>
    </source>
</evidence>
<evidence type="ECO:0000259" key="1">
    <source>
        <dbReference type="Pfam" id="PF01272"/>
    </source>
</evidence>
<dbReference type="Gene3D" id="3.10.50.30">
    <property type="entry name" value="Transcription elongation factor, GreA/GreB, C-terminal domain"/>
    <property type="match status" value="1"/>
</dbReference>
<organism evidence="2">
    <name type="scientific">marine sediment metagenome</name>
    <dbReference type="NCBI Taxonomy" id="412755"/>
    <lineage>
        <taxon>unclassified sequences</taxon>
        <taxon>metagenomes</taxon>
        <taxon>ecological metagenomes</taxon>
    </lineage>
</organism>
<gene>
    <name evidence="2" type="ORF">LCGC14_1234020</name>
</gene>
<dbReference type="InterPro" id="IPR001437">
    <property type="entry name" value="Tscrpt_elong_fac_GreA/B_C"/>
</dbReference>
<dbReference type="GO" id="GO:0003677">
    <property type="term" value="F:DNA binding"/>
    <property type="evidence" value="ECO:0007669"/>
    <property type="project" value="InterPro"/>
</dbReference>
<dbReference type="PIRSF" id="PIRSF006092">
    <property type="entry name" value="GreA_GreB"/>
    <property type="match status" value="1"/>
</dbReference>